<comment type="caution">
    <text evidence="10">The sequence shown here is derived from an EMBL/GenBank/DDBJ whole genome shotgun (WGS) entry which is preliminary data.</text>
</comment>
<dbReference type="EC" id="2.5.1.74" evidence="8 9"/>
<sequence>MASFIAYFHGLFRWEVAALAALTTTLIQILSNLANDYGDSIHGADSADRKGPIRAVQSGVIKPEEMKKAMILLAVISFFCGLALLYFAINTWTTFFAFLAIGILSIIAAINYTSGSNPYGYMGLGDISVFIFFGLVGVFGVYYLHTMSFSTSVILPAISLGLFSASVLNINNIRDIDSDAKAGKKSIPVRIGRTKAVIYNWSLVIIGNLALIGFAWLESAPGALWALVVFPRMFYIAYQVQAKTSSEELDPYLKKMALATLLWVMIFGAGLILL</sequence>
<dbReference type="Pfam" id="PF01040">
    <property type="entry name" value="UbiA"/>
    <property type="match status" value="1"/>
</dbReference>
<keyword evidence="4 8" id="KW-0808">Transferase</keyword>
<feature type="transmembrane region" description="Helical" evidence="8">
    <location>
        <begin position="149"/>
        <end position="168"/>
    </location>
</feature>
<feature type="transmembrane region" description="Helical" evidence="8">
    <location>
        <begin position="124"/>
        <end position="143"/>
    </location>
</feature>
<comment type="function">
    <text evidence="8">Conversion of 1,4-dihydroxy-2-naphthoate (DHNA) to demethylmenaquinone (DMK).</text>
</comment>
<dbReference type="InterPro" id="IPR004657">
    <property type="entry name" value="MenA"/>
</dbReference>
<evidence type="ECO:0000256" key="6">
    <source>
        <dbReference type="ARBA" id="ARBA00022989"/>
    </source>
</evidence>
<dbReference type="GO" id="GO:0046428">
    <property type="term" value="F:1,4-dihydroxy-2-naphthoate polyprenyltransferase activity"/>
    <property type="evidence" value="ECO:0007669"/>
    <property type="project" value="UniProtKB-UniRule"/>
</dbReference>
<feature type="transmembrane region" description="Helical" evidence="8">
    <location>
        <begin position="95"/>
        <end position="112"/>
    </location>
</feature>
<dbReference type="EMBL" id="BMWX01000003">
    <property type="protein sequence ID" value="GGZ26226.1"/>
    <property type="molecule type" value="Genomic_DNA"/>
</dbReference>
<keyword evidence="7 8" id="KW-0472">Membrane</keyword>
<evidence type="ECO:0000256" key="5">
    <source>
        <dbReference type="ARBA" id="ARBA00022692"/>
    </source>
</evidence>
<dbReference type="PANTHER" id="PTHR13929:SF0">
    <property type="entry name" value="UBIA PRENYLTRANSFERASE DOMAIN-CONTAINING PROTEIN 1"/>
    <property type="match status" value="1"/>
</dbReference>
<evidence type="ECO:0000256" key="4">
    <source>
        <dbReference type="ARBA" id="ARBA00022679"/>
    </source>
</evidence>
<dbReference type="NCBIfam" id="TIGR00751">
    <property type="entry name" value="menA"/>
    <property type="match status" value="1"/>
</dbReference>
<evidence type="ECO:0000313" key="10">
    <source>
        <dbReference type="EMBL" id="GGZ26226.1"/>
    </source>
</evidence>
<comment type="subcellular location">
    <subcellularLocation>
        <location evidence="8">Cell membrane</location>
        <topology evidence="8">Multi-pass membrane protein</topology>
    </subcellularLocation>
    <subcellularLocation>
        <location evidence="1">Membrane</location>
        <topology evidence="1">Multi-pass membrane protein</topology>
    </subcellularLocation>
</comment>
<dbReference type="Gene3D" id="1.10.357.140">
    <property type="entry name" value="UbiA prenyltransferase"/>
    <property type="match status" value="1"/>
</dbReference>
<keyword evidence="11" id="KW-1185">Reference proteome</keyword>
<evidence type="ECO:0000256" key="7">
    <source>
        <dbReference type="ARBA" id="ARBA00023136"/>
    </source>
</evidence>
<accession>A0A918PXC5</accession>
<evidence type="ECO:0000256" key="2">
    <source>
        <dbReference type="ARBA" id="ARBA00022428"/>
    </source>
</evidence>
<dbReference type="GO" id="GO:0042371">
    <property type="term" value="P:vitamin K biosynthetic process"/>
    <property type="evidence" value="ECO:0007669"/>
    <property type="project" value="TreeGrafter"/>
</dbReference>
<dbReference type="InterPro" id="IPR000537">
    <property type="entry name" value="UbiA_prenyltransferase"/>
</dbReference>
<keyword evidence="2 8" id="KW-0474">Menaquinone biosynthesis</keyword>
<name>A0A918PXC5_9BACT</name>
<comment type="catalytic activity">
    <reaction evidence="8">
        <text>an all-trans-polyprenyl diphosphate + 1,4-dihydroxy-2-naphthoate + H(+) = a 2-demethylmenaquinol + CO2 + diphosphate</text>
        <dbReference type="Rhea" id="RHEA:26478"/>
        <dbReference type="Rhea" id="RHEA-COMP:9563"/>
        <dbReference type="Rhea" id="RHEA-COMP:9564"/>
        <dbReference type="ChEBI" id="CHEBI:11173"/>
        <dbReference type="ChEBI" id="CHEBI:15378"/>
        <dbReference type="ChEBI" id="CHEBI:16526"/>
        <dbReference type="ChEBI" id="CHEBI:33019"/>
        <dbReference type="ChEBI" id="CHEBI:55437"/>
        <dbReference type="ChEBI" id="CHEBI:58914"/>
        <dbReference type="EC" id="2.5.1.74"/>
    </reaction>
</comment>
<dbReference type="PIRSF" id="PIRSF005355">
    <property type="entry name" value="UBIAD1"/>
    <property type="match status" value="1"/>
</dbReference>
<dbReference type="InterPro" id="IPR026046">
    <property type="entry name" value="UBIAD1"/>
</dbReference>
<comment type="pathway">
    <text evidence="8">Quinol/quinone metabolism; menaquinone biosynthesis; menaquinol from 1,4-dihydroxy-2-naphthoate: step 1/2.</text>
</comment>
<comment type="similarity">
    <text evidence="8">Belongs to the MenA family. Type 1 subfamily.</text>
</comment>
<evidence type="ECO:0000256" key="9">
    <source>
        <dbReference type="NCBIfam" id="TIGR00751"/>
    </source>
</evidence>
<evidence type="ECO:0000256" key="3">
    <source>
        <dbReference type="ARBA" id="ARBA00022475"/>
    </source>
</evidence>
<evidence type="ECO:0000256" key="8">
    <source>
        <dbReference type="HAMAP-Rule" id="MF_01937"/>
    </source>
</evidence>
<dbReference type="InterPro" id="IPR044878">
    <property type="entry name" value="UbiA_sf"/>
</dbReference>
<reference evidence="10" key="1">
    <citation type="journal article" date="2014" name="Int. J. Syst. Evol. Microbiol.">
        <title>Complete genome sequence of Corynebacterium casei LMG S-19264T (=DSM 44701T), isolated from a smear-ripened cheese.</title>
        <authorList>
            <consortium name="US DOE Joint Genome Institute (JGI-PGF)"/>
            <person name="Walter F."/>
            <person name="Albersmeier A."/>
            <person name="Kalinowski J."/>
            <person name="Ruckert C."/>
        </authorList>
    </citation>
    <scope>NUCLEOTIDE SEQUENCE</scope>
    <source>
        <strain evidence="10">KCTC 12368</strain>
    </source>
</reference>
<feature type="transmembrane region" description="Helical" evidence="8">
    <location>
        <begin position="252"/>
        <end position="273"/>
    </location>
</feature>
<keyword evidence="3 8" id="KW-1003">Cell membrane</keyword>
<feature type="transmembrane region" description="Helical" evidence="8">
    <location>
        <begin position="197"/>
        <end position="217"/>
    </location>
</feature>
<evidence type="ECO:0000313" key="11">
    <source>
        <dbReference type="Proteomes" id="UP000619457"/>
    </source>
</evidence>
<reference evidence="10" key="2">
    <citation type="submission" date="2020-09" db="EMBL/GenBank/DDBJ databases">
        <authorList>
            <person name="Sun Q."/>
            <person name="Kim S."/>
        </authorList>
    </citation>
    <scope>NUCLEOTIDE SEQUENCE</scope>
    <source>
        <strain evidence="10">KCTC 12368</strain>
    </source>
</reference>
<dbReference type="Proteomes" id="UP000619457">
    <property type="component" value="Unassembled WGS sequence"/>
</dbReference>
<keyword evidence="5 8" id="KW-0812">Transmembrane</keyword>
<feature type="transmembrane region" description="Helical" evidence="8">
    <location>
        <begin position="69"/>
        <end position="89"/>
    </location>
</feature>
<keyword evidence="6 8" id="KW-1133">Transmembrane helix</keyword>
<dbReference type="AlphaFoldDB" id="A0A918PXC5"/>
<dbReference type="GO" id="GO:0009234">
    <property type="term" value="P:menaquinone biosynthetic process"/>
    <property type="evidence" value="ECO:0007669"/>
    <property type="project" value="UniProtKB-UniRule"/>
</dbReference>
<proteinExistence type="inferred from homology"/>
<gene>
    <name evidence="8 10" type="primary">menA</name>
    <name evidence="10" type="ORF">GCM10007049_18570</name>
</gene>
<dbReference type="PANTHER" id="PTHR13929">
    <property type="entry name" value="1,4-DIHYDROXY-2-NAPHTHOATE OCTAPRENYLTRANSFERASE"/>
    <property type="match status" value="1"/>
</dbReference>
<dbReference type="HAMAP" id="MF_01937">
    <property type="entry name" value="MenA_1"/>
    <property type="match status" value="1"/>
</dbReference>
<protein>
    <recommendedName>
        <fullName evidence="8 9">1,4-dihydroxy-2-naphthoate octaprenyltransferase</fullName>
        <shortName evidence="8">DHNA-octaprenyltransferase</shortName>
        <ecNumber evidence="8 9">2.5.1.74</ecNumber>
    </recommendedName>
</protein>
<evidence type="ECO:0000256" key="1">
    <source>
        <dbReference type="ARBA" id="ARBA00004141"/>
    </source>
</evidence>
<organism evidence="10 11">
    <name type="scientific">Echinicola pacifica</name>
    <dbReference type="NCBI Taxonomy" id="346377"/>
    <lineage>
        <taxon>Bacteria</taxon>
        <taxon>Pseudomonadati</taxon>
        <taxon>Bacteroidota</taxon>
        <taxon>Cytophagia</taxon>
        <taxon>Cytophagales</taxon>
        <taxon>Cyclobacteriaceae</taxon>
        <taxon>Echinicola</taxon>
    </lineage>
</organism>
<dbReference type="Gene3D" id="1.20.120.1780">
    <property type="entry name" value="UbiA prenyltransferase"/>
    <property type="match status" value="1"/>
</dbReference>
<dbReference type="CDD" id="cd13962">
    <property type="entry name" value="PT_UbiA_UBIAD1"/>
    <property type="match status" value="1"/>
</dbReference>
<dbReference type="GO" id="GO:0005886">
    <property type="term" value="C:plasma membrane"/>
    <property type="evidence" value="ECO:0007669"/>
    <property type="project" value="UniProtKB-SubCell"/>
</dbReference>